<dbReference type="InterPro" id="IPR051260">
    <property type="entry name" value="Diverse_substr_monoxygenases"/>
</dbReference>
<dbReference type="CDD" id="cd01095">
    <property type="entry name" value="Nitrilotriacetate_monoxgenase"/>
    <property type="match status" value="1"/>
</dbReference>
<evidence type="ECO:0000256" key="3">
    <source>
        <dbReference type="ARBA" id="ARBA00023002"/>
    </source>
</evidence>
<dbReference type="PIRSF" id="PIRSF000337">
    <property type="entry name" value="NTA_MOA"/>
    <property type="match status" value="1"/>
</dbReference>
<dbReference type="InterPro" id="IPR016215">
    <property type="entry name" value="NTA_MOA"/>
</dbReference>
<dbReference type="RefSeq" id="WP_202828060.1">
    <property type="nucleotide sequence ID" value="NZ_JAEUXJ010000013.1"/>
</dbReference>
<comment type="caution">
    <text evidence="7">The sequence shown here is derived from an EMBL/GenBank/DDBJ whole genome shotgun (WGS) entry which is preliminary data.</text>
</comment>
<dbReference type="Proteomes" id="UP000606490">
    <property type="component" value="Unassembled WGS sequence"/>
</dbReference>
<organism evidence="7 8">
    <name type="scientific">Belnapia mucosa</name>
    <dbReference type="NCBI Taxonomy" id="2804532"/>
    <lineage>
        <taxon>Bacteria</taxon>
        <taxon>Pseudomonadati</taxon>
        <taxon>Pseudomonadota</taxon>
        <taxon>Alphaproteobacteria</taxon>
        <taxon>Acetobacterales</taxon>
        <taxon>Roseomonadaceae</taxon>
        <taxon>Belnapia</taxon>
    </lineage>
</organism>
<evidence type="ECO:0000256" key="1">
    <source>
        <dbReference type="ARBA" id="ARBA00022630"/>
    </source>
</evidence>
<protein>
    <submittedName>
        <fullName evidence="7">LLM class flavin-dependent oxidoreductase</fullName>
    </submittedName>
</protein>
<accession>A0ABS1V9G8</accession>
<dbReference type="InterPro" id="IPR036661">
    <property type="entry name" value="Luciferase-like_sf"/>
</dbReference>
<evidence type="ECO:0000313" key="8">
    <source>
        <dbReference type="Proteomes" id="UP000606490"/>
    </source>
</evidence>
<evidence type="ECO:0000259" key="6">
    <source>
        <dbReference type="Pfam" id="PF00296"/>
    </source>
</evidence>
<keyword evidence="2" id="KW-0288">FMN</keyword>
<dbReference type="EMBL" id="JAEUXJ010000013">
    <property type="protein sequence ID" value="MBL6458319.1"/>
    <property type="molecule type" value="Genomic_DNA"/>
</dbReference>
<evidence type="ECO:0000256" key="2">
    <source>
        <dbReference type="ARBA" id="ARBA00022643"/>
    </source>
</evidence>
<reference evidence="7 8" key="1">
    <citation type="submission" date="2021-01" db="EMBL/GenBank/DDBJ databases">
        <title>Belnapia mucosa sp. nov. and Belnapia arida sp. nov., isolated from the Tabernas Desert (Almeria, Spain).</title>
        <authorList>
            <person name="Molina-Menor E."/>
            <person name="Vidal-Verdu A."/>
            <person name="Calonge A."/>
            <person name="Satari L."/>
            <person name="Pereto Magraner J."/>
            <person name="Porcar Miralles M."/>
        </authorList>
    </citation>
    <scope>NUCLEOTIDE SEQUENCE [LARGE SCALE GENOMIC DNA]</scope>
    <source>
        <strain evidence="7 8">T6</strain>
    </source>
</reference>
<dbReference type="Pfam" id="PF00296">
    <property type="entry name" value="Bac_luciferase"/>
    <property type="match status" value="1"/>
</dbReference>
<sequence length="483" mass="52278">MIVYDNAATPGWRIPVAKPARTGCTPPASFEGAAAIPMILAANANAQGSHVGEWRHRDAWDRPASNLQNAIRLARIAEEGKFDLLFLADGNGVRNLDKPDLFAATSPSDRPAVFEPVTLLSALAMVTEHIGLVATTTTTYDEPFAVARRFASLDHISGGRAGWNLVTTSNPGDALNFSKEAHAPREDRYARAGEFAEIVKGLWDSWADDAFPQDKASGRFLDPSRVHALNHKGAHFAVAGPLNAPRPVQGHPVIFSAGQSEMGKELSAQHADCVFAIEGTIERARALYADLKGRLPRHGRTADSLKILSGVTIFAAETAAEADALFQELEDLVSPAVGLDYLSKMIGHRMAGYPLDGPMPDLEDEHVGPTGIGKAILGVARAEGLTVRQTYKRILPQMAGNLFKGSALQVADQMEEWYRTQACDGFMIAAPVVPTGLERFIRLVVPELRRRGLFRHEYEGRTLRDNLGLPRPANRFFAPGGAA</sequence>
<proteinExistence type="inferred from homology"/>
<dbReference type="InterPro" id="IPR011251">
    <property type="entry name" value="Luciferase-like_dom"/>
</dbReference>
<keyword evidence="3" id="KW-0560">Oxidoreductase</keyword>
<feature type="domain" description="Luciferase-like" evidence="6">
    <location>
        <begin position="58"/>
        <end position="330"/>
    </location>
</feature>
<keyword evidence="1" id="KW-0285">Flavoprotein</keyword>
<comment type="similarity">
    <text evidence="5">Belongs to the NtaA/SnaA/DszA monooxygenase family.</text>
</comment>
<name>A0ABS1V9G8_9PROT</name>
<gene>
    <name evidence="7" type="ORF">JMJ55_23550</name>
</gene>
<evidence type="ECO:0000313" key="7">
    <source>
        <dbReference type="EMBL" id="MBL6458319.1"/>
    </source>
</evidence>
<dbReference type="Gene3D" id="3.20.20.30">
    <property type="entry name" value="Luciferase-like domain"/>
    <property type="match status" value="1"/>
</dbReference>
<keyword evidence="8" id="KW-1185">Reference proteome</keyword>
<keyword evidence="4" id="KW-0503">Monooxygenase</keyword>
<evidence type="ECO:0000256" key="4">
    <source>
        <dbReference type="ARBA" id="ARBA00023033"/>
    </source>
</evidence>
<evidence type="ECO:0000256" key="5">
    <source>
        <dbReference type="ARBA" id="ARBA00033748"/>
    </source>
</evidence>
<dbReference type="NCBIfam" id="TIGR03860">
    <property type="entry name" value="FMN_nitrolo"/>
    <property type="match status" value="1"/>
</dbReference>
<dbReference type="PANTHER" id="PTHR30011">
    <property type="entry name" value="ALKANESULFONATE MONOOXYGENASE-RELATED"/>
    <property type="match status" value="1"/>
</dbReference>
<dbReference type="PANTHER" id="PTHR30011:SF16">
    <property type="entry name" value="C2H2 FINGER DOMAIN TRANSCRIPTION FACTOR (EUROFUNG)-RELATED"/>
    <property type="match status" value="1"/>
</dbReference>
<dbReference type="SUPFAM" id="SSF51679">
    <property type="entry name" value="Bacterial luciferase-like"/>
    <property type="match status" value="1"/>
</dbReference>